<dbReference type="SUPFAM" id="SSF161098">
    <property type="entry name" value="MetI-like"/>
    <property type="match status" value="1"/>
</dbReference>
<keyword evidence="6 7" id="KW-0472">Membrane</keyword>
<keyword evidence="4 7" id="KW-0812">Transmembrane</keyword>
<protein>
    <submittedName>
        <fullName evidence="9">Carbohydrate ABC transporter permease</fullName>
    </submittedName>
</protein>
<feature type="transmembrane region" description="Helical" evidence="7">
    <location>
        <begin position="88"/>
        <end position="110"/>
    </location>
</feature>
<dbReference type="PANTHER" id="PTHR43744">
    <property type="entry name" value="ABC TRANSPORTER PERMEASE PROTEIN MG189-RELATED-RELATED"/>
    <property type="match status" value="1"/>
</dbReference>
<comment type="similarity">
    <text evidence="7">Belongs to the binding-protein-dependent transport system permease family.</text>
</comment>
<feature type="transmembrane region" description="Helical" evidence="7">
    <location>
        <begin position="252"/>
        <end position="275"/>
    </location>
</feature>
<reference evidence="9" key="2">
    <citation type="journal article" date="2021" name="PeerJ">
        <title>Extensive microbial diversity within the chicken gut microbiome revealed by metagenomics and culture.</title>
        <authorList>
            <person name="Gilroy R."/>
            <person name="Ravi A."/>
            <person name="Getino M."/>
            <person name="Pursley I."/>
            <person name="Horton D.L."/>
            <person name="Alikhan N.F."/>
            <person name="Baker D."/>
            <person name="Gharbi K."/>
            <person name="Hall N."/>
            <person name="Watson M."/>
            <person name="Adriaenssens E.M."/>
            <person name="Foster-Nyarko E."/>
            <person name="Jarju S."/>
            <person name="Secka A."/>
            <person name="Antonio M."/>
            <person name="Oren A."/>
            <person name="Chaudhuri R.R."/>
            <person name="La Ragione R."/>
            <person name="Hildebrand F."/>
            <person name="Pallen M.J."/>
        </authorList>
    </citation>
    <scope>NUCLEOTIDE SEQUENCE</scope>
    <source>
        <strain evidence="9">7293</strain>
    </source>
</reference>
<evidence type="ECO:0000256" key="5">
    <source>
        <dbReference type="ARBA" id="ARBA00022989"/>
    </source>
</evidence>
<feature type="transmembrane region" description="Helical" evidence="7">
    <location>
        <begin position="119"/>
        <end position="140"/>
    </location>
</feature>
<accession>A0A9D9DYY2</accession>
<gene>
    <name evidence="9" type="ORF">IAA97_01345</name>
</gene>
<dbReference type="EMBL" id="JADIMT010000022">
    <property type="protein sequence ID" value="MBO8435612.1"/>
    <property type="molecule type" value="Genomic_DNA"/>
</dbReference>
<dbReference type="AlphaFoldDB" id="A0A9D9DYY2"/>
<dbReference type="GO" id="GO:0055085">
    <property type="term" value="P:transmembrane transport"/>
    <property type="evidence" value="ECO:0007669"/>
    <property type="project" value="InterPro"/>
</dbReference>
<dbReference type="Proteomes" id="UP000823615">
    <property type="component" value="Unassembled WGS sequence"/>
</dbReference>
<evidence type="ECO:0000313" key="10">
    <source>
        <dbReference type="Proteomes" id="UP000823615"/>
    </source>
</evidence>
<dbReference type="Gene3D" id="1.10.3720.10">
    <property type="entry name" value="MetI-like"/>
    <property type="match status" value="1"/>
</dbReference>
<dbReference type="InterPro" id="IPR000515">
    <property type="entry name" value="MetI-like"/>
</dbReference>
<feature type="transmembrane region" description="Helical" evidence="7">
    <location>
        <begin position="152"/>
        <end position="171"/>
    </location>
</feature>
<dbReference type="GO" id="GO:0005886">
    <property type="term" value="C:plasma membrane"/>
    <property type="evidence" value="ECO:0007669"/>
    <property type="project" value="UniProtKB-SubCell"/>
</dbReference>
<feature type="domain" description="ABC transmembrane type-1" evidence="8">
    <location>
        <begin position="84"/>
        <end position="275"/>
    </location>
</feature>
<evidence type="ECO:0000256" key="3">
    <source>
        <dbReference type="ARBA" id="ARBA00022475"/>
    </source>
</evidence>
<dbReference type="PROSITE" id="PS50928">
    <property type="entry name" value="ABC_TM1"/>
    <property type="match status" value="1"/>
</dbReference>
<feature type="transmembrane region" description="Helical" evidence="7">
    <location>
        <begin position="20"/>
        <end position="46"/>
    </location>
</feature>
<sequence length="290" mass="32741">MKNENESQTIKLQRAARWGFVGRIAMNVYAIIASISCLFPMIWLVYSSLKTQFEFDVDSFSLPQNPTLDNYVHVLSTSPMFRYMLNSIIVAIISVFGIILFSFIVGYFVARLKFRGRRLIFNLFLLGMLVPVHSLMVPMYVMFSNIGLTDSLVALILPYICFELPQGIYLAESYVHSIPREMEEAASIDGASFSYTLFRIILPIAKPILVTIGIISFFYCWNEFSFALILISREALRTVPLGLTLFSGSFTTNYPVMMAAMVIATFPSLLIYVFFSRKIMDGMVAGAVKG</sequence>
<evidence type="ECO:0000313" key="9">
    <source>
        <dbReference type="EMBL" id="MBO8435612.1"/>
    </source>
</evidence>
<evidence type="ECO:0000256" key="7">
    <source>
        <dbReference type="RuleBase" id="RU363032"/>
    </source>
</evidence>
<evidence type="ECO:0000256" key="2">
    <source>
        <dbReference type="ARBA" id="ARBA00022448"/>
    </source>
</evidence>
<dbReference type="CDD" id="cd06261">
    <property type="entry name" value="TM_PBP2"/>
    <property type="match status" value="1"/>
</dbReference>
<organism evidence="9 10">
    <name type="scientific">Candidatus Ornithospirochaeta stercoripullorum</name>
    <dbReference type="NCBI Taxonomy" id="2840899"/>
    <lineage>
        <taxon>Bacteria</taxon>
        <taxon>Pseudomonadati</taxon>
        <taxon>Spirochaetota</taxon>
        <taxon>Spirochaetia</taxon>
        <taxon>Spirochaetales</taxon>
        <taxon>Spirochaetaceae</taxon>
        <taxon>Spirochaetaceae incertae sedis</taxon>
        <taxon>Candidatus Ornithospirochaeta</taxon>
    </lineage>
</organism>
<evidence type="ECO:0000256" key="1">
    <source>
        <dbReference type="ARBA" id="ARBA00004651"/>
    </source>
</evidence>
<proteinExistence type="inferred from homology"/>
<comment type="caution">
    <text evidence="9">The sequence shown here is derived from an EMBL/GenBank/DDBJ whole genome shotgun (WGS) entry which is preliminary data.</text>
</comment>
<dbReference type="Pfam" id="PF00528">
    <property type="entry name" value="BPD_transp_1"/>
    <property type="match status" value="1"/>
</dbReference>
<evidence type="ECO:0000259" key="8">
    <source>
        <dbReference type="PROSITE" id="PS50928"/>
    </source>
</evidence>
<keyword evidence="3" id="KW-1003">Cell membrane</keyword>
<keyword evidence="2 7" id="KW-0813">Transport</keyword>
<evidence type="ECO:0000256" key="4">
    <source>
        <dbReference type="ARBA" id="ARBA00022692"/>
    </source>
</evidence>
<dbReference type="PANTHER" id="PTHR43744:SF12">
    <property type="entry name" value="ABC TRANSPORTER PERMEASE PROTEIN MG189-RELATED"/>
    <property type="match status" value="1"/>
</dbReference>
<comment type="subcellular location">
    <subcellularLocation>
        <location evidence="1 7">Cell membrane</location>
        <topology evidence="1 7">Multi-pass membrane protein</topology>
    </subcellularLocation>
</comment>
<evidence type="ECO:0000256" key="6">
    <source>
        <dbReference type="ARBA" id="ARBA00023136"/>
    </source>
</evidence>
<keyword evidence="5 7" id="KW-1133">Transmembrane helix</keyword>
<reference evidence="9" key="1">
    <citation type="submission" date="2020-10" db="EMBL/GenBank/DDBJ databases">
        <authorList>
            <person name="Gilroy R."/>
        </authorList>
    </citation>
    <scope>NUCLEOTIDE SEQUENCE</scope>
    <source>
        <strain evidence="9">7293</strain>
    </source>
</reference>
<dbReference type="InterPro" id="IPR035906">
    <property type="entry name" value="MetI-like_sf"/>
</dbReference>
<name>A0A9D9DYY2_9SPIO</name>